<proteinExistence type="predicted"/>
<organism evidence="1 2">
    <name type="scientific">Desulfosporosinus metallidurans</name>
    <dbReference type="NCBI Taxonomy" id="1888891"/>
    <lineage>
        <taxon>Bacteria</taxon>
        <taxon>Bacillati</taxon>
        <taxon>Bacillota</taxon>
        <taxon>Clostridia</taxon>
        <taxon>Eubacteriales</taxon>
        <taxon>Desulfitobacteriaceae</taxon>
        <taxon>Desulfosporosinus</taxon>
    </lineage>
</organism>
<comment type="caution">
    <text evidence="1">The sequence shown here is derived from an EMBL/GenBank/DDBJ whole genome shotgun (WGS) entry which is preliminary data.</text>
</comment>
<dbReference type="Proteomes" id="UP000186102">
    <property type="component" value="Unassembled WGS sequence"/>
</dbReference>
<dbReference type="EMBL" id="MLBF01000228">
    <property type="protein sequence ID" value="OLN24337.1"/>
    <property type="molecule type" value="Genomic_DNA"/>
</dbReference>
<evidence type="ECO:0000313" key="2">
    <source>
        <dbReference type="Proteomes" id="UP000186102"/>
    </source>
</evidence>
<dbReference type="AlphaFoldDB" id="A0A1Q8QAH5"/>
<reference evidence="1 2" key="1">
    <citation type="submission" date="2016-09" db="EMBL/GenBank/DDBJ databases">
        <title>Complete genome of Desulfosporosinus sp. OL.</title>
        <authorList>
            <person name="Mardanov A."/>
            <person name="Beletsky A."/>
            <person name="Panova A."/>
            <person name="Karnachuk O."/>
            <person name="Ravin N."/>
        </authorList>
    </citation>
    <scope>NUCLEOTIDE SEQUENCE [LARGE SCALE GENOMIC DNA]</scope>
    <source>
        <strain evidence="1 2">OL</strain>
    </source>
</reference>
<name>A0A1Q8QAH5_9FIRM</name>
<sequence>MLKQYLKVSMERTLAEANYILNYERLIQLSFGVNFVKKNT</sequence>
<protein>
    <submittedName>
        <fullName evidence="1">Uncharacterized protein</fullName>
    </submittedName>
</protein>
<evidence type="ECO:0000313" key="1">
    <source>
        <dbReference type="EMBL" id="OLN24337.1"/>
    </source>
</evidence>
<keyword evidence="2" id="KW-1185">Reference proteome</keyword>
<accession>A0A1Q8QAH5</accession>
<gene>
    <name evidence="1" type="ORF">DSOL_5442</name>
</gene>